<feature type="domain" description="CP-type G" evidence="1">
    <location>
        <begin position="64"/>
        <end position="227"/>
    </location>
</feature>
<dbReference type="GO" id="GO:0005525">
    <property type="term" value="F:GTP binding"/>
    <property type="evidence" value="ECO:0007669"/>
    <property type="project" value="InterPro"/>
</dbReference>
<dbReference type="InterPro" id="IPR030378">
    <property type="entry name" value="G_CP_dom"/>
</dbReference>
<dbReference type="PROSITE" id="PS51721">
    <property type="entry name" value="G_CP"/>
    <property type="match status" value="1"/>
</dbReference>
<dbReference type="EMBL" id="NMQW01000017">
    <property type="protein sequence ID" value="OXM86166.1"/>
    <property type="molecule type" value="Genomic_DNA"/>
</dbReference>
<keyword evidence="3" id="KW-1185">Reference proteome</keyword>
<dbReference type="InterPro" id="IPR027417">
    <property type="entry name" value="P-loop_NTPase"/>
</dbReference>
<dbReference type="NCBIfam" id="TIGR03597">
    <property type="entry name" value="GTPase_YqeH"/>
    <property type="match status" value="1"/>
</dbReference>
<reference evidence="2 3" key="1">
    <citation type="submission" date="2017-07" db="EMBL/GenBank/DDBJ databases">
        <title>Genome sequencing and assembly of Paenibacillus rigui.</title>
        <authorList>
            <person name="Mayilraj S."/>
        </authorList>
    </citation>
    <scope>NUCLEOTIDE SEQUENCE [LARGE SCALE GENOMIC DNA]</scope>
    <source>
        <strain evidence="2 3">JCM 16352</strain>
    </source>
</reference>
<dbReference type="SUPFAM" id="SSF52540">
    <property type="entry name" value="P-loop containing nucleoside triphosphate hydrolases"/>
    <property type="match status" value="1"/>
</dbReference>
<dbReference type="RefSeq" id="WP_094015315.1">
    <property type="nucleotide sequence ID" value="NZ_NMQW01000017.1"/>
</dbReference>
<sequence>MTELTKDTEACAGCGVKLQTEQQDKLGYVPEQALNRTPVICQRCFRIKNYNEVSGTTLNQDDFLKLLSHVGSTKSLVVNIVDIFDFEGSLISGLSRFVGDNPVVLAVNKIDLLPKVTNFNKIVNWVRKQAKEFGLKVVEVVLCSAKQNMGFDRVIQALDEYRDGRDIYVVGATNVGKSTLINRLIRDYSDLDAELTTSHYPGTTLDLVKIPMDDGTFIIDTPGIVYPHRLTELVSKQDLGKLMPDRPLKPLVFQLNEHQTIFFGSYVRFDFVQGERQSFTFYVSNAIPAHRTKLERADELYAEHKGVMLAPPTLEALEQLPKLAKHPVRIPKGKIYDVSISGLGWVKVNSDVGADLMIHVPKGIKVAVRESMI</sequence>
<organism evidence="2 3">
    <name type="scientific">Paenibacillus rigui</name>
    <dbReference type="NCBI Taxonomy" id="554312"/>
    <lineage>
        <taxon>Bacteria</taxon>
        <taxon>Bacillati</taxon>
        <taxon>Bacillota</taxon>
        <taxon>Bacilli</taxon>
        <taxon>Bacillales</taxon>
        <taxon>Paenibacillaceae</taxon>
        <taxon>Paenibacillus</taxon>
    </lineage>
</organism>
<dbReference type="InterPro" id="IPR048422">
    <property type="entry name" value="NOA1/YqeH-like_C"/>
</dbReference>
<accession>A0A229URN4</accession>
<dbReference type="Proteomes" id="UP000215509">
    <property type="component" value="Unassembled WGS sequence"/>
</dbReference>
<dbReference type="AlphaFoldDB" id="A0A229URN4"/>
<dbReference type="InterPro" id="IPR019988">
    <property type="entry name" value="GTP-bd_ribosome_bgen_YqeH"/>
</dbReference>
<dbReference type="OrthoDB" id="9773841at2"/>
<comment type="caution">
    <text evidence="2">The sequence shown here is derived from an EMBL/GenBank/DDBJ whole genome shotgun (WGS) entry which is preliminary data.</text>
</comment>
<evidence type="ECO:0000313" key="2">
    <source>
        <dbReference type="EMBL" id="OXM86166.1"/>
    </source>
</evidence>
<dbReference type="PANTHER" id="PTHR46434:SF1">
    <property type="entry name" value="GENETIC INTERACTOR OF PROHIBITINS 3, MITOCHONDRIAL"/>
    <property type="match status" value="1"/>
</dbReference>
<protein>
    <submittedName>
        <fullName evidence="2">Ribosome biogenesis GTPase YqeH</fullName>
    </submittedName>
</protein>
<name>A0A229URN4_9BACL</name>
<dbReference type="Pfam" id="PF01926">
    <property type="entry name" value="MMR_HSR1"/>
    <property type="match status" value="1"/>
</dbReference>
<proteinExistence type="predicted"/>
<gene>
    <name evidence="2" type="ORF">CF651_13200</name>
</gene>
<evidence type="ECO:0000313" key="3">
    <source>
        <dbReference type="Proteomes" id="UP000215509"/>
    </source>
</evidence>
<dbReference type="PANTHER" id="PTHR46434">
    <property type="entry name" value="GENETIC INTERACTOR OF PROHIBITINS 3, MITOCHONDRIAL"/>
    <property type="match status" value="1"/>
</dbReference>
<dbReference type="InterPro" id="IPR006073">
    <property type="entry name" value="GTP-bd"/>
</dbReference>
<dbReference type="CDD" id="cd01855">
    <property type="entry name" value="YqeH"/>
    <property type="match status" value="1"/>
</dbReference>
<dbReference type="InterPro" id="IPR050896">
    <property type="entry name" value="Mito_lipid_metab_GTPase"/>
</dbReference>
<dbReference type="Pfam" id="PF21516">
    <property type="entry name" value="YqeH-like_C"/>
    <property type="match status" value="1"/>
</dbReference>
<dbReference type="Gene3D" id="3.40.50.300">
    <property type="entry name" value="P-loop containing nucleotide triphosphate hydrolases"/>
    <property type="match status" value="1"/>
</dbReference>
<evidence type="ECO:0000259" key="1">
    <source>
        <dbReference type="PROSITE" id="PS51721"/>
    </source>
</evidence>